<accession>A0AA40KYJ7</accession>
<comment type="caution">
    <text evidence="2">The sequence shown here is derived from an EMBL/GenBank/DDBJ whole genome shotgun (WGS) entry which is preliminary data.</text>
</comment>
<protein>
    <submittedName>
        <fullName evidence="2">Uncharacterized protein</fullName>
    </submittedName>
</protein>
<organism evidence="2 3">
    <name type="scientific">Melipona bicolor</name>
    <dbReference type="NCBI Taxonomy" id="60889"/>
    <lineage>
        <taxon>Eukaryota</taxon>
        <taxon>Metazoa</taxon>
        <taxon>Ecdysozoa</taxon>
        <taxon>Arthropoda</taxon>
        <taxon>Hexapoda</taxon>
        <taxon>Insecta</taxon>
        <taxon>Pterygota</taxon>
        <taxon>Neoptera</taxon>
        <taxon>Endopterygota</taxon>
        <taxon>Hymenoptera</taxon>
        <taxon>Apocrita</taxon>
        <taxon>Aculeata</taxon>
        <taxon>Apoidea</taxon>
        <taxon>Anthophila</taxon>
        <taxon>Apidae</taxon>
        <taxon>Melipona</taxon>
    </lineage>
</organism>
<feature type="region of interest" description="Disordered" evidence="1">
    <location>
        <begin position="149"/>
        <end position="179"/>
    </location>
</feature>
<keyword evidence="3" id="KW-1185">Reference proteome</keyword>
<dbReference type="InterPro" id="IPR001611">
    <property type="entry name" value="Leu-rich_rpt"/>
</dbReference>
<dbReference type="EMBL" id="JAHYIQ010000001">
    <property type="protein sequence ID" value="KAK1137357.1"/>
    <property type="molecule type" value="Genomic_DNA"/>
</dbReference>
<sequence>MSIKPLTYRKHVFQQQCNPIFGIHHMKRGKQPVARTSTAAEAAPAAKLVRVNSRRSTPIADRADMFNASHNSSLDSSPEGLVYSPGWTNARVESNRESTEHRPRRRDDIPRPDPADRPLSIVQRAYAHRRAYAQGRVLPANLRPAEQHYRSNREQRGPAALQPAHARAVGETASQAGSATAQRAVRAESVDVLVERDRDRLAFRDCSNLKKLHLSGNELTTVPDAPRDLALLKTLDHGENRSRLYNSSFRNVDSLTGS</sequence>
<gene>
    <name evidence="2" type="ORF">K0M31_001869</name>
</gene>
<dbReference type="Proteomes" id="UP001177670">
    <property type="component" value="Unassembled WGS sequence"/>
</dbReference>
<dbReference type="InterPro" id="IPR032675">
    <property type="entry name" value="LRR_dom_sf"/>
</dbReference>
<name>A0AA40KYJ7_9HYME</name>
<proteinExistence type="predicted"/>
<dbReference type="AlphaFoldDB" id="A0AA40KYJ7"/>
<dbReference type="PROSITE" id="PS51450">
    <property type="entry name" value="LRR"/>
    <property type="match status" value="1"/>
</dbReference>
<dbReference type="SUPFAM" id="SSF52058">
    <property type="entry name" value="L domain-like"/>
    <property type="match status" value="1"/>
</dbReference>
<dbReference type="Gene3D" id="3.80.10.10">
    <property type="entry name" value="Ribonuclease Inhibitor"/>
    <property type="match status" value="1"/>
</dbReference>
<feature type="region of interest" description="Disordered" evidence="1">
    <location>
        <begin position="62"/>
        <end position="119"/>
    </location>
</feature>
<evidence type="ECO:0000313" key="3">
    <source>
        <dbReference type="Proteomes" id="UP001177670"/>
    </source>
</evidence>
<evidence type="ECO:0000256" key="1">
    <source>
        <dbReference type="SAM" id="MobiDB-lite"/>
    </source>
</evidence>
<evidence type="ECO:0000313" key="2">
    <source>
        <dbReference type="EMBL" id="KAK1137357.1"/>
    </source>
</evidence>
<feature type="compositionally biased region" description="Basic and acidic residues" evidence="1">
    <location>
        <begin position="93"/>
        <end position="116"/>
    </location>
</feature>
<reference evidence="2" key="1">
    <citation type="submission" date="2021-10" db="EMBL/GenBank/DDBJ databases">
        <title>Melipona bicolor Genome sequencing and assembly.</title>
        <authorList>
            <person name="Araujo N.S."/>
            <person name="Arias M.C."/>
        </authorList>
    </citation>
    <scope>NUCLEOTIDE SEQUENCE</scope>
    <source>
        <strain evidence="2">USP_2M_L1-L4_2017</strain>
        <tissue evidence="2">Whole body</tissue>
    </source>
</reference>